<evidence type="ECO:0000313" key="2">
    <source>
        <dbReference type="Proteomes" id="UP001064262"/>
    </source>
</evidence>
<proteinExistence type="predicted"/>
<gene>
    <name evidence="1" type="ORF">N5923_08820</name>
</gene>
<sequence>MIKVIFSGYGIDIVEKNGEFFIKYDDGGLVSKEIESKITKEEAFKAQNSPEDASEVIISSQMRDGVNIPRV</sequence>
<reference evidence="1" key="1">
    <citation type="submission" date="2022-09" db="EMBL/GenBank/DDBJ databases">
        <title>Winslowiella arboricola sp. nov., isolated from bleeding cankers on broadleaf hosts.</title>
        <authorList>
            <person name="Brady C."/>
            <person name="Kaur S."/>
            <person name="Crampton B."/>
            <person name="Maddock D."/>
            <person name="Arnold D."/>
            <person name="Denman S."/>
        </authorList>
    </citation>
    <scope>NUCLEOTIDE SEQUENCE</scope>
    <source>
        <strain evidence="1">BAC 15a-03b</strain>
    </source>
</reference>
<organism evidence="1 2">
    <name type="scientific">Winslowiella arboricola</name>
    <dbReference type="NCBI Taxonomy" id="2978220"/>
    <lineage>
        <taxon>Bacteria</taxon>
        <taxon>Pseudomonadati</taxon>
        <taxon>Pseudomonadota</taxon>
        <taxon>Gammaproteobacteria</taxon>
        <taxon>Enterobacterales</taxon>
        <taxon>Erwiniaceae</taxon>
        <taxon>Winslowiella</taxon>
    </lineage>
</organism>
<dbReference type="EMBL" id="JAODIM010000039">
    <property type="protein sequence ID" value="MCU5777593.1"/>
    <property type="molecule type" value="Genomic_DNA"/>
</dbReference>
<evidence type="ECO:0000313" key="1">
    <source>
        <dbReference type="EMBL" id="MCU5777593.1"/>
    </source>
</evidence>
<dbReference type="AlphaFoldDB" id="A0A9J6PH10"/>
<keyword evidence="2" id="KW-1185">Reference proteome</keyword>
<dbReference type="RefSeq" id="WP_267141165.1">
    <property type="nucleotide sequence ID" value="NZ_JAODIL010000053.1"/>
</dbReference>
<accession>A0A9J6PH10</accession>
<comment type="caution">
    <text evidence="1">The sequence shown here is derived from an EMBL/GenBank/DDBJ whole genome shotgun (WGS) entry which is preliminary data.</text>
</comment>
<dbReference type="Proteomes" id="UP001064262">
    <property type="component" value="Unassembled WGS sequence"/>
</dbReference>
<protein>
    <submittedName>
        <fullName evidence="1">Uncharacterized protein</fullName>
    </submittedName>
</protein>
<name>A0A9J6PH10_9GAMM</name>